<gene>
    <name evidence="1" type="primary">orf135</name>
</gene>
<evidence type="ECO:0000313" key="1">
    <source>
        <dbReference type="EMBL" id="QPD06680.1"/>
    </source>
</evidence>
<sequence>MFNNLPFSSGGGRKSTTVELTEITMKINELLPQFTDFIDQFNSLVLSTNINVITDTNGNMAIDVPSSMSENEAHKISKRIGIIDRLITTRGQEVNNLLQKGLEIESKLKEQNPNYTSQILDKVNEFKRLNASYRH</sequence>
<proteinExistence type="predicted"/>
<keyword evidence="1" id="KW-0496">Mitochondrion</keyword>
<protein>
    <submittedName>
        <fullName evidence="1">Uncharacterized protein</fullName>
    </submittedName>
</protein>
<organism evidence="1">
    <name type="scientific">Cladobotryum mycophilum</name>
    <dbReference type="NCBI Taxonomy" id="491253"/>
    <lineage>
        <taxon>Eukaryota</taxon>
        <taxon>Fungi</taxon>
        <taxon>Dikarya</taxon>
        <taxon>Ascomycota</taxon>
        <taxon>Pezizomycotina</taxon>
        <taxon>Sordariomycetes</taxon>
        <taxon>Hypocreomycetidae</taxon>
        <taxon>Hypocreales</taxon>
        <taxon>Hypocreaceae</taxon>
        <taxon>Cladobotryum</taxon>
    </lineage>
</organism>
<dbReference type="AlphaFoldDB" id="A0A7S8J2Z0"/>
<dbReference type="RefSeq" id="YP_010043385.1">
    <property type="nucleotide sequence ID" value="NC_054243.1"/>
</dbReference>
<dbReference type="GeneID" id="63651081"/>
<name>A0A7S8J2Z0_9HYPO</name>
<accession>A0A7S8J2Z0</accession>
<reference evidence="1" key="1">
    <citation type="journal article" date="2020" name="Mitochondrial DNA Part B Resour">
        <title>The complete mitochondrial genome of Cladobotryum mycophilum (Hypocreales: Sordariomycetes).</title>
        <authorList>
            <person name="Chen C."/>
            <person name="Wang J."/>
            <person name="Fu R."/>
            <person name="Chen X."/>
            <person name="Chen X."/>
            <person name="Lu D."/>
        </authorList>
    </citation>
    <scope>NUCLEOTIDE SEQUENCE</scope>
</reference>
<geneLocation type="mitochondrion" evidence="1"/>
<dbReference type="EMBL" id="MT108299">
    <property type="protein sequence ID" value="QPD06680.1"/>
    <property type="molecule type" value="Genomic_DNA"/>
</dbReference>